<dbReference type="InterPro" id="IPR016047">
    <property type="entry name" value="M23ase_b-sheet_dom"/>
</dbReference>
<dbReference type="GO" id="GO:0004222">
    <property type="term" value="F:metalloendopeptidase activity"/>
    <property type="evidence" value="ECO:0007669"/>
    <property type="project" value="TreeGrafter"/>
</dbReference>
<accession>A0A7T5JLW0</accession>
<evidence type="ECO:0000313" key="3">
    <source>
        <dbReference type="EMBL" id="QUO39751.1"/>
    </source>
</evidence>
<name>A0A7T5JLW0_9BACL</name>
<dbReference type="Proteomes" id="UP000677234">
    <property type="component" value="Chromosome"/>
</dbReference>
<dbReference type="Gene3D" id="2.70.70.10">
    <property type="entry name" value="Glucose Permease (Domain IIA)"/>
    <property type="match status" value="1"/>
</dbReference>
<dbReference type="Pfam" id="PF01551">
    <property type="entry name" value="Peptidase_M23"/>
    <property type="match status" value="1"/>
</dbReference>
<dbReference type="EMBL" id="CP073708">
    <property type="protein sequence ID" value="QUO39751.1"/>
    <property type="molecule type" value="Genomic_DNA"/>
</dbReference>
<evidence type="ECO:0000313" key="4">
    <source>
        <dbReference type="Proteomes" id="UP000595847"/>
    </source>
</evidence>
<feature type="domain" description="M23ase beta-sheet core" evidence="1">
    <location>
        <begin position="184"/>
        <end position="278"/>
    </location>
</feature>
<keyword evidence="5" id="KW-1185">Reference proteome</keyword>
<proteinExistence type="predicted"/>
<reference evidence="3" key="2">
    <citation type="submission" date="2021-04" db="EMBL/GenBank/DDBJ databases">
        <title>Brevibacillus composti FJAT-54423, complete genome.</title>
        <authorList>
            <person name="Tang R."/>
        </authorList>
    </citation>
    <scope>NUCLEOTIDE SEQUENCE</scope>
    <source>
        <strain evidence="3">FJAT-54424</strain>
    </source>
</reference>
<evidence type="ECO:0000313" key="5">
    <source>
        <dbReference type="Proteomes" id="UP000677234"/>
    </source>
</evidence>
<dbReference type="InterPro" id="IPR050570">
    <property type="entry name" value="Cell_wall_metabolism_enzyme"/>
</dbReference>
<dbReference type="InterPro" id="IPR011055">
    <property type="entry name" value="Dup_hybrid_motif"/>
</dbReference>
<dbReference type="KEGG" id="bcop:JD108_11915"/>
<reference evidence="2 4" key="1">
    <citation type="submission" date="2020-12" db="EMBL/GenBank/DDBJ databases">
        <title>strain FJAT-54423T represents a novel species of the genus Brevibacillus.</title>
        <authorList>
            <person name="Tang R."/>
        </authorList>
    </citation>
    <scope>NUCLEOTIDE SEQUENCE [LARGE SCALE GENOMIC DNA]</scope>
    <source>
        <strain evidence="2 4">FJAT-54423</strain>
    </source>
</reference>
<dbReference type="EMBL" id="CP066308">
    <property type="protein sequence ID" value="QQE72673.1"/>
    <property type="molecule type" value="Genomic_DNA"/>
</dbReference>
<dbReference type="AlphaFoldDB" id="A0A7T5JLW0"/>
<dbReference type="CDD" id="cd12797">
    <property type="entry name" value="M23_peptidase"/>
    <property type="match status" value="1"/>
</dbReference>
<dbReference type="SUPFAM" id="SSF51261">
    <property type="entry name" value="Duplicated hybrid motif"/>
    <property type="match status" value="1"/>
</dbReference>
<sequence>MIQQLSGLMLVATVLFSTGTSQVGKEITEQAQSATRQSQLAVVPSTSSPGDVLLAKSRQPATVTFFQKSYRLQPSKGEYVRFIPVPFDAKPGTHTIQTQDRIYESTITIIPKQFQVDRLTVSQKLNQMRQDTARINADQQKINAARSKSADSAYFTDKFLWPAEGRITTPYGYQRVVNGVPANRHAAIDIANKTGTPIIAANHGRVVLADSLYLTGNTVIIDHGLQVFSIYAHMSKIEVKTGDEVKAGQQIGQIGSTGFSTGPHLHFGMLIGNTYVNPQPFLEASPFLWE</sequence>
<dbReference type="RefSeq" id="WP_198826306.1">
    <property type="nucleotide sequence ID" value="NZ_CP066308.1"/>
</dbReference>
<evidence type="ECO:0000313" key="2">
    <source>
        <dbReference type="EMBL" id="QQE72673.1"/>
    </source>
</evidence>
<organism evidence="2 4">
    <name type="scientific">Brevibacillus composti</name>
    <dbReference type="NCBI Taxonomy" id="2796470"/>
    <lineage>
        <taxon>Bacteria</taxon>
        <taxon>Bacillati</taxon>
        <taxon>Bacillota</taxon>
        <taxon>Bacilli</taxon>
        <taxon>Bacillales</taxon>
        <taxon>Paenibacillaceae</taxon>
        <taxon>Brevibacillus</taxon>
    </lineage>
</organism>
<gene>
    <name evidence="2" type="ORF">JD108_11915</name>
    <name evidence="3" type="ORF">KDJ56_11860</name>
</gene>
<dbReference type="PANTHER" id="PTHR21666">
    <property type="entry name" value="PEPTIDASE-RELATED"/>
    <property type="match status" value="1"/>
</dbReference>
<dbReference type="Gene3D" id="2.60.40.1590">
    <property type="entry name" value="Peptidoglycan hydrolase domains"/>
    <property type="match status" value="1"/>
</dbReference>
<dbReference type="Proteomes" id="UP000595847">
    <property type="component" value="Chromosome"/>
</dbReference>
<evidence type="ECO:0000259" key="1">
    <source>
        <dbReference type="Pfam" id="PF01551"/>
    </source>
</evidence>
<dbReference type="PANTHER" id="PTHR21666:SF290">
    <property type="entry name" value="PEPTIDASE M23 DOMAIN PROTEIN"/>
    <property type="match status" value="1"/>
</dbReference>
<protein>
    <submittedName>
        <fullName evidence="2">M23 family metallopeptidase</fullName>
    </submittedName>
</protein>